<feature type="transmembrane region" description="Helical" evidence="1">
    <location>
        <begin position="79"/>
        <end position="99"/>
    </location>
</feature>
<feature type="transmembrane region" description="Helical" evidence="1">
    <location>
        <begin position="329"/>
        <end position="352"/>
    </location>
</feature>
<dbReference type="Pfam" id="PF07690">
    <property type="entry name" value="MFS_1"/>
    <property type="match status" value="1"/>
</dbReference>
<dbReference type="Proteomes" id="UP001153636">
    <property type="component" value="Chromosome 3"/>
</dbReference>
<reference evidence="2" key="1">
    <citation type="submission" date="2022-01" db="EMBL/GenBank/DDBJ databases">
        <authorList>
            <person name="King R."/>
        </authorList>
    </citation>
    <scope>NUCLEOTIDE SEQUENCE</scope>
</reference>
<keyword evidence="1" id="KW-0472">Membrane</keyword>
<dbReference type="Gene3D" id="1.20.1250.20">
    <property type="entry name" value="MFS general substrate transporter like domains"/>
    <property type="match status" value="2"/>
</dbReference>
<feature type="transmembrane region" description="Helical" evidence="1">
    <location>
        <begin position="399"/>
        <end position="419"/>
    </location>
</feature>
<keyword evidence="3" id="KW-1185">Reference proteome</keyword>
<dbReference type="EMBL" id="OV651815">
    <property type="protein sequence ID" value="CAH1108313.1"/>
    <property type="molecule type" value="Genomic_DNA"/>
</dbReference>
<proteinExistence type="predicted"/>
<evidence type="ECO:0000313" key="2">
    <source>
        <dbReference type="EMBL" id="CAH1108313.1"/>
    </source>
</evidence>
<name>A0A9P0CY11_9CUCU</name>
<feature type="transmembrane region" description="Helical" evidence="1">
    <location>
        <begin position="460"/>
        <end position="478"/>
    </location>
</feature>
<dbReference type="PANTHER" id="PTHR11360">
    <property type="entry name" value="MONOCARBOXYLATE TRANSPORTER"/>
    <property type="match status" value="1"/>
</dbReference>
<dbReference type="PANTHER" id="PTHR11360:SF286">
    <property type="entry name" value="GH22266P"/>
    <property type="match status" value="1"/>
</dbReference>
<dbReference type="OrthoDB" id="2213137at2759"/>
<keyword evidence="1" id="KW-0812">Transmembrane</keyword>
<evidence type="ECO:0000313" key="3">
    <source>
        <dbReference type="Proteomes" id="UP001153636"/>
    </source>
</evidence>
<sequence>MFNCAKAKIAKREEARLKEELNAEDIDNIPPPPDGGYGWVIVVASFMCNLVVDGVGYSFGILLPALVDHYGSTKGTTAWVGSIMAGSMLGAGPIVSAVANKFGCRVTCIAGCIIASGALALSIYCPTVSTLMLVYGFVGGVGYGFMYLPAVVMVGYYFESKRSLATGISVCGSGVGTFTFAPLASFLLTSYGWQKTVLVLAAITITCALFGMLMRPLSYDEQVIEEVKVPSKGALMSRASEGNISNRPVYNSTLSISKRKNSLQPLARKDVFYASSIQNLKEFQSRTSLAEYRNSVHSLSARPKSPSLKGDSSDMCGQLIDFSLLKDPVFLIIAISNLFGMTAFYIPFVYLVDLAELEGIANSRAAFLISVIGITNTVGRIAIGFIADIKSVNNFHVNNLCLLIGAASTAAFTMCHSYMSFVLVSIFFGIAVAGYISLTSIILVEFLGLEKLTNAFGLTILFRGAASLVGSPIAGTLYDMTKSYNIPFFVGGALFALSGLISATAPLFKKKDKTDDLDGEQMAPINVKQEKN</sequence>
<dbReference type="AlphaFoldDB" id="A0A9P0CY11"/>
<feature type="transmembrane region" description="Helical" evidence="1">
    <location>
        <begin position="106"/>
        <end position="124"/>
    </location>
</feature>
<protein>
    <submittedName>
        <fullName evidence="2">Uncharacterized protein</fullName>
    </submittedName>
</protein>
<feature type="transmembrane region" description="Helical" evidence="1">
    <location>
        <begin position="197"/>
        <end position="214"/>
    </location>
</feature>
<feature type="transmembrane region" description="Helical" evidence="1">
    <location>
        <begin position="484"/>
        <end position="508"/>
    </location>
</feature>
<dbReference type="GO" id="GO:0008028">
    <property type="term" value="F:monocarboxylic acid transmembrane transporter activity"/>
    <property type="evidence" value="ECO:0007669"/>
    <property type="project" value="TreeGrafter"/>
</dbReference>
<dbReference type="SUPFAM" id="SSF103473">
    <property type="entry name" value="MFS general substrate transporter"/>
    <property type="match status" value="1"/>
</dbReference>
<dbReference type="InterPro" id="IPR011701">
    <property type="entry name" value="MFS"/>
</dbReference>
<gene>
    <name evidence="2" type="ORF">PSYICH_LOCUS9139</name>
</gene>
<dbReference type="CDD" id="cd17352">
    <property type="entry name" value="MFS_MCT_SLC16"/>
    <property type="match status" value="1"/>
</dbReference>
<dbReference type="InterPro" id="IPR050327">
    <property type="entry name" value="Proton-linked_MCT"/>
</dbReference>
<keyword evidence="1" id="KW-1133">Transmembrane helix</keyword>
<feature type="transmembrane region" description="Helical" evidence="1">
    <location>
        <begin position="170"/>
        <end position="191"/>
    </location>
</feature>
<organism evidence="2 3">
    <name type="scientific">Psylliodes chrysocephalus</name>
    <dbReference type="NCBI Taxonomy" id="3402493"/>
    <lineage>
        <taxon>Eukaryota</taxon>
        <taxon>Metazoa</taxon>
        <taxon>Ecdysozoa</taxon>
        <taxon>Arthropoda</taxon>
        <taxon>Hexapoda</taxon>
        <taxon>Insecta</taxon>
        <taxon>Pterygota</taxon>
        <taxon>Neoptera</taxon>
        <taxon>Endopterygota</taxon>
        <taxon>Coleoptera</taxon>
        <taxon>Polyphaga</taxon>
        <taxon>Cucujiformia</taxon>
        <taxon>Chrysomeloidea</taxon>
        <taxon>Chrysomelidae</taxon>
        <taxon>Galerucinae</taxon>
        <taxon>Alticini</taxon>
        <taxon>Psylliodes</taxon>
    </lineage>
</organism>
<feature type="transmembrane region" description="Helical" evidence="1">
    <location>
        <begin position="130"/>
        <end position="158"/>
    </location>
</feature>
<evidence type="ECO:0000256" key="1">
    <source>
        <dbReference type="SAM" id="Phobius"/>
    </source>
</evidence>
<feature type="transmembrane region" description="Helical" evidence="1">
    <location>
        <begin position="364"/>
        <end position="387"/>
    </location>
</feature>
<dbReference type="InterPro" id="IPR036259">
    <property type="entry name" value="MFS_trans_sf"/>
</dbReference>
<feature type="transmembrane region" description="Helical" evidence="1">
    <location>
        <begin position="37"/>
        <end position="59"/>
    </location>
</feature>
<feature type="transmembrane region" description="Helical" evidence="1">
    <location>
        <begin position="425"/>
        <end position="448"/>
    </location>
</feature>
<accession>A0A9P0CY11</accession>